<comment type="caution">
    <text evidence="8">The sequence shown here is derived from an EMBL/GenBank/DDBJ whole genome shotgun (WGS) entry which is preliminary data.</text>
</comment>
<dbReference type="AlphaFoldDB" id="A0A8H3LAH6"/>
<dbReference type="EMBL" id="BLAL01000086">
    <property type="protein sequence ID" value="GES84848.1"/>
    <property type="molecule type" value="Genomic_DNA"/>
</dbReference>
<dbReference type="GO" id="GO:0046983">
    <property type="term" value="F:protein dimerization activity"/>
    <property type="evidence" value="ECO:0007669"/>
    <property type="project" value="InterPro"/>
</dbReference>
<keyword evidence="3" id="KW-0863">Zinc-finger</keyword>
<organism evidence="8 9">
    <name type="scientific">Rhizophagus clarus</name>
    <dbReference type="NCBI Taxonomy" id="94130"/>
    <lineage>
        <taxon>Eukaryota</taxon>
        <taxon>Fungi</taxon>
        <taxon>Fungi incertae sedis</taxon>
        <taxon>Mucoromycota</taxon>
        <taxon>Glomeromycotina</taxon>
        <taxon>Glomeromycetes</taxon>
        <taxon>Glomerales</taxon>
        <taxon>Glomeraceae</taxon>
        <taxon>Rhizophagus</taxon>
    </lineage>
</organism>
<evidence type="ECO:0000256" key="1">
    <source>
        <dbReference type="ARBA" id="ARBA00004123"/>
    </source>
</evidence>
<keyword evidence="4" id="KW-0862">Zinc</keyword>
<dbReference type="PANTHER" id="PTHR46481">
    <property type="entry name" value="ZINC FINGER BED DOMAIN-CONTAINING PROTEIN 4"/>
    <property type="match status" value="1"/>
</dbReference>
<sequence length="600" mass="69280">MSDSVPSNSKKSKSTNYTGGRPKKPIWRFFEQGEEIDKGHYVATCLACKQIFQPEKSTAIEKHIINNCLEVDRSIREAVVYMVETHERETFSDANANAKRKNNNQTTLDNFYENSDLIEHPFIIELFKQLRSNYSLPNRKALADTINGQDILWKISDFSSESHTAVFLAQQIQLILEEIGIQKFAGIVTDAGLNPKELLESKILEKKIEGGGLKTYLDTRWTTIYEVLNSISQLELCLKEIINENSNIITSEAVKTIINQKRGFFSDVYELANVMKPIRDTILSFESSKSTLADCYFSFACLGQSINKIPDENENIRFRQHAIKSFNERFKMYDFDEYLLSYYIHPGYRGFGVKASQLQRIQSAAACIWQQMLKISNIAVYLKKYNHTKKQSAETLLAQIDEFHLQTPPYQTPYISQVNTPLSWWKECIPTPPYLQLLAVKLFSVIPHAASCERVWSICGWMVGKRRMRLLTDNLEAVSKIHSYYIANSKSELPNYNKDRTADELHTILNDVHLCDDEEYDDDYNENEMTKLLTNPPIDDDWEQVSPQDLKILNVLDLNLMFRDNSTDKQLELDGLDDFIQELDKEDDFDPDLLVQNFNS</sequence>
<dbReference type="OrthoDB" id="2383765at2759"/>
<reference evidence="8" key="1">
    <citation type="submission" date="2019-10" db="EMBL/GenBank/DDBJ databases">
        <title>Conservation and host-specific expression of non-tandemly repeated heterogenous ribosome RNA gene in arbuscular mycorrhizal fungi.</title>
        <authorList>
            <person name="Maeda T."/>
            <person name="Kobayashi Y."/>
            <person name="Nakagawa T."/>
            <person name="Ezawa T."/>
            <person name="Yamaguchi K."/>
            <person name="Bino T."/>
            <person name="Nishimoto Y."/>
            <person name="Shigenobu S."/>
            <person name="Kawaguchi M."/>
        </authorList>
    </citation>
    <scope>NUCLEOTIDE SEQUENCE</scope>
    <source>
        <strain evidence="8">HR1</strain>
    </source>
</reference>
<dbReference type="InterPro" id="IPR008906">
    <property type="entry name" value="HATC_C_dom"/>
</dbReference>
<name>A0A8H3LAH6_9GLOM</name>
<feature type="region of interest" description="Disordered" evidence="6">
    <location>
        <begin position="1"/>
        <end position="20"/>
    </location>
</feature>
<dbReference type="GO" id="GO:0008270">
    <property type="term" value="F:zinc ion binding"/>
    <property type="evidence" value="ECO:0007669"/>
    <property type="project" value="UniProtKB-KW"/>
</dbReference>
<evidence type="ECO:0000256" key="2">
    <source>
        <dbReference type="ARBA" id="ARBA00022723"/>
    </source>
</evidence>
<dbReference type="InterPro" id="IPR052035">
    <property type="entry name" value="ZnF_BED_domain_contain"/>
</dbReference>
<keyword evidence="2" id="KW-0479">Metal-binding</keyword>
<evidence type="ECO:0000256" key="5">
    <source>
        <dbReference type="ARBA" id="ARBA00023242"/>
    </source>
</evidence>
<feature type="domain" description="HAT C-terminal dimerisation" evidence="7">
    <location>
        <begin position="420"/>
        <end position="479"/>
    </location>
</feature>
<evidence type="ECO:0000259" key="7">
    <source>
        <dbReference type="Pfam" id="PF05699"/>
    </source>
</evidence>
<evidence type="ECO:0000313" key="9">
    <source>
        <dbReference type="Proteomes" id="UP000615446"/>
    </source>
</evidence>
<evidence type="ECO:0000256" key="3">
    <source>
        <dbReference type="ARBA" id="ARBA00022771"/>
    </source>
</evidence>
<dbReference type="SUPFAM" id="SSF53098">
    <property type="entry name" value="Ribonuclease H-like"/>
    <property type="match status" value="1"/>
</dbReference>
<dbReference type="PANTHER" id="PTHR46481:SF10">
    <property type="entry name" value="ZINC FINGER BED DOMAIN-CONTAINING PROTEIN 39"/>
    <property type="match status" value="1"/>
</dbReference>
<proteinExistence type="predicted"/>
<accession>A0A8H3LAH6</accession>
<dbReference type="Proteomes" id="UP000615446">
    <property type="component" value="Unassembled WGS sequence"/>
</dbReference>
<evidence type="ECO:0000256" key="4">
    <source>
        <dbReference type="ARBA" id="ARBA00022833"/>
    </source>
</evidence>
<gene>
    <name evidence="8" type="ORF">RCL2_001194200</name>
</gene>
<evidence type="ECO:0000313" key="8">
    <source>
        <dbReference type="EMBL" id="GES84848.1"/>
    </source>
</evidence>
<keyword evidence="5" id="KW-0539">Nucleus</keyword>
<evidence type="ECO:0000256" key="6">
    <source>
        <dbReference type="SAM" id="MobiDB-lite"/>
    </source>
</evidence>
<dbReference type="InterPro" id="IPR012337">
    <property type="entry name" value="RNaseH-like_sf"/>
</dbReference>
<comment type="subcellular location">
    <subcellularLocation>
        <location evidence="1">Nucleus</location>
    </subcellularLocation>
</comment>
<dbReference type="Pfam" id="PF05699">
    <property type="entry name" value="Dimer_Tnp_hAT"/>
    <property type="match status" value="1"/>
</dbReference>
<dbReference type="GO" id="GO:0005634">
    <property type="term" value="C:nucleus"/>
    <property type="evidence" value="ECO:0007669"/>
    <property type="project" value="UniProtKB-SubCell"/>
</dbReference>
<protein>
    <submittedName>
        <fullName evidence="8">Ribonuclease H-like domain-containing protein</fullName>
    </submittedName>
</protein>